<dbReference type="AlphaFoldDB" id="A0A316X9U7"/>
<evidence type="ECO:0000256" key="5">
    <source>
        <dbReference type="SAM" id="Phobius"/>
    </source>
</evidence>
<sequence>MKTKQDIAVFLVRIALAAGFLSAVASRSGLWGAHSSGWQKFVQYTAETNSFLPSSFAPVLAIFSTLAELSLGILLLLGYKVRLIALLASVLTLFFAIAMAVSFGCKEPLDYSVFVFSAGAFLLSTFPRHQWTIEQILHQNNH</sequence>
<protein>
    <submittedName>
        <fullName evidence="6">DoxX family membrane protein</fullName>
    </submittedName>
</protein>
<dbReference type="OrthoDB" id="676158at2"/>
<evidence type="ECO:0000256" key="1">
    <source>
        <dbReference type="ARBA" id="ARBA00004141"/>
    </source>
</evidence>
<dbReference type="EMBL" id="PPED02000002">
    <property type="protein sequence ID" value="PWN70467.1"/>
    <property type="molecule type" value="Genomic_DNA"/>
</dbReference>
<evidence type="ECO:0000256" key="3">
    <source>
        <dbReference type="ARBA" id="ARBA00022989"/>
    </source>
</evidence>
<dbReference type="Pfam" id="PF07681">
    <property type="entry name" value="DoxX"/>
    <property type="match status" value="1"/>
</dbReference>
<evidence type="ECO:0000256" key="4">
    <source>
        <dbReference type="ARBA" id="ARBA00023136"/>
    </source>
</evidence>
<keyword evidence="7" id="KW-1185">Reference proteome</keyword>
<keyword evidence="2 5" id="KW-0812">Transmembrane</keyword>
<keyword evidence="4 5" id="KW-0472">Membrane</keyword>
<dbReference type="RefSeq" id="WP_103248519.1">
    <property type="nucleotide sequence ID" value="NZ_PPED02000002.1"/>
</dbReference>
<comment type="caution">
    <text evidence="6">The sequence shown here is derived from an EMBL/GenBank/DDBJ whole genome shotgun (WGS) entry which is preliminary data.</text>
</comment>
<evidence type="ECO:0000256" key="2">
    <source>
        <dbReference type="ARBA" id="ARBA00022692"/>
    </source>
</evidence>
<feature type="transmembrane region" description="Helical" evidence="5">
    <location>
        <begin position="83"/>
        <end position="103"/>
    </location>
</feature>
<proteinExistence type="predicted"/>
<accession>A0A316X9U7</accession>
<reference evidence="6 7" key="1">
    <citation type="submission" date="2018-04" db="EMBL/GenBank/DDBJ databases">
        <title>Draft Genome Sequence of Phosphate-Solubilizing Chryseobacterium sp. ISE14 that is a Biocontrol and Plant Growth-Promoting Rhizobacterium Isolated from Cucumber.</title>
        <authorList>
            <person name="Jeong J.-J."/>
            <person name="Sang M.K."/>
            <person name="Choi I.-G."/>
            <person name="Kim K.D."/>
        </authorList>
    </citation>
    <scope>NUCLEOTIDE SEQUENCE [LARGE SCALE GENOMIC DNA]</scope>
    <source>
        <strain evidence="6 7">ISE14</strain>
    </source>
</reference>
<dbReference type="GO" id="GO:0030416">
    <property type="term" value="P:methylamine metabolic process"/>
    <property type="evidence" value="ECO:0007669"/>
    <property type="project" value="InterPro"/>
</dbReference>
<feature type="transmembrane region" description="Helical" evidence="5">
    <location>
        <begin position="51"/>
        <end position="76"/>
    </location>
</feature>
<comment type="subcellular location">
    <subcellularLocation>
        <location evidence="1">Membrane</location>
        <topology evidence="1">Multi-pass membrane protein</topology>
    </subcellularLocation>
</comment>
<dbReference type="Proteomes" id="UP000236594">
    <property type="component" value="Unassembled WGS sequence"/>
</dbReference>
<organism evidence="6 7">
    <name type="scientific">Chryseobacterium phosphatilyticum</name>
    <dbReference type="NCBI Taxonomy" id="475075"/>
    <lineage>
        <taxon>Bacteria</taxon>
        <taxon>Pseudomonadati</taxon>
        <taxon>Bacteroidota</taxon>
        <taxon>Flavobacteriia</taxon>
        <taxon>Flavobacteriales</taxon>
        <taxon>Weeksellaceae</taxon>
        <taxon>Chryseobacterium group</taxon>
        <taxon>Chryseobacterium</taxon>
    </lineage>
</organism>
<dbReference type="GO" id="GO:0016020">
    <property type="term" value="C:membrane"/>
    <property type="evidence" value="ECO:0007669"/>
    <property type="project" value="UniProtKB-SubCell"/>
</dbReference>
<name>A0A316X9U7_9FLAO</name>
<keyword evidence="3 5" id="KW-1133">Transmembrane helix</keyword>
<evidence type="ECO:0000313" key="6">
    <source>
        <dbReference type="EMBL" id="PWN70467.1"/>
    </source>
</evidence>
<gene>
    <name evidence="6" type="ORF">C1631_010875</name>
</gene>
<dbReference type="InterPro" id="IPR032808">
    <property type="entry name" value="DoxX"/>
</dbReference>
<evidence type="ECO:0000313" key="7">
    <source>
        <dbReference type="Proteomes" id="UP000236594"/>
    </source>
</evidence>